<reference evidence="3" key="1">
    <citation type="submission" date="2010-05" db="EMBL/GenBank/DDBJ databases">
        <title>The complete genome of Truepera radiovictris DSM 17093.</title>
        <authorList>
            <consortium name="US DOE Joint Genome Institute (JGI-PGF)"/>
            <person name="Lucas S."/>
            <person name="Copeland A."/>
            <person name="Lapidus A."/>
            <person name="Glavina del Rio T."/>
            <person name="Dalin E."/>
            <person name="Tice H."/>
            <person name="Bruce D."/>
            <person name="Goodwin L."/>
            <person name="Pitluck S."/>
            <person name="Kyrpides N."/>
            <person name="Mavromatis K."/>
            <person name="Ovchinnikova G."/>
            <person name="Munk A.C."/>
            <person name="Detter J.C."/>
            <person name="Han C."/>
            <person name="Tapia R."/>
            <person name="Land M."/>
            <person name="Hauser L."/>
            <person name="Markowitz V."/>
            <person name="Cheng J.-F."/>
            <person name="Hugenholtz P."/>
            <person name="Woyke T."/>
            <person name="Wu D."/>
            <person name="Tindall B."/>
            <person name="Pomrenke H.G."/>
            <person name="Brambilla E."/>
            <person name="Klenk H.-P."/>
            <person name="Eisen J.A."/>
        </authorList>
    </citation>
    <scope>NUCLEOTIDE SEQUENCE [LARGE SCALE GENOMIC DNA]</scope>
    <source>
        <strain evidence="3">DSM 17093 / CIP 108686 / LMG 22925 / RQ-24</strain>
    </source>
</reference>
<sequence>MPIVGVINQKGGVGKTTSAINLAAALAEGRRVLLVDLDPQANASSGLGIRSPERTVYDVLIGEVSARRAVADTELPDLKVLPASMELSGAALELDATSENMRLLTKALIGVRPNFDFIVLDAPPSIGALTLNALVAADHLVIPLQTEYYALEGIAGMMETVERLRSSLNPKLQVLGILLTMFDSRTRLSQEVEANVRQHFGELVFEAVIPRNVRLAEAPSYGQSIFAFAPSSQGAQAYRRLAEEVIARVSQT</sequence>
<dbReference type="InterPro" id="IPR027417">
    <property type="entry name" value="P-loop_NTPase"/>
</dbReference>
<feature type="domain" description="AAA" evidence="1">
    <location>
        <begin position="3"/>
        <end position="174"/>
    </location>
</feature>
<dbReference type="HOGENOM" id="CLU_037612_1_4_0"/>
<dbReference type="PANTHER" id="PTHR13696:SF52">
    <property type="entry name" value="PARA FAMILY PROTEIN CT_582"/>
    <property type="match status" value="1"/>
</dbReference>
<dbReference type="EMBL" id="CP002049">
    <property type="protein sequence ID" value="ADI16086.1"/>
    <property type="molecule type" value="Genomic_DNA"/>
</dbReference>
<dbReference type="KEGG" id="tra:Trad_2992"/>
<dbReference type="InterPro" id="IPR050678">
    <property type="entry name" value="DNA_Partitioning_ATPase"/>
</dbReference>
<reference evidence="2 3" key="2">
    <citation type="journal article" date="2011" name="Stand. Genomic Sci.">
        <title>Complete genome sequence of Truepera radiovictrix type strain (RQ-24).</title>
        <authorList>
            <person name="Ivanova N."/>
            <person name="Rohde C."/>
            <person name="Munk C."/>
            <person name="Nolan M."/>
            <person name="Lucas S."/>
            <person name="Del Rio T.G."/>
            <person name="Tice H."/>
            <person name="Deshpande S."/>
            <person name="Cheng J.F."/>
            <person name="Tapia R."/>
            <person name="Han C."/>
            <person name="Goodwin L."/>
            <person name="Pitluck S."/>
            <person name="Liolios K."/>
            <person name="Mavromatis K."/>
            <person name="Mikhailova N."/>
            <person name="Pati A."/>
            <person name="Chen A."/>
            <person name="Palaniappan K."/>
            <person name="Land M."/>
            <person name="Hauser L."/>
            <person name="Chang Y.J."/>
            <person name="Jeffries C.D."/>
            <person name="Brambilla E."/>
            <person name="Rohde M."/>
            <person name="Goker M."/>
            <person name="Tindall B.J."/>
            <person name="Woyke T."/>
            <person name="Bristow J."/>
            <person name="Eisen J.A."/>
            <person name="Markowitz V."/>
            <person name="Hugenholtz P."/>
            <person name="Kyrpides N.C."/>
            <person name="Klenk H.P."/>
            <person name="Lapidus A."/>
        </authorList>
    </citation>
    <scope>NUCLEOTIDE SEQUENCE [LARGE SCALE GENOMIC DNA]</scope>
    <source>
        <strain evidence="3">DSM 17093 / CIP 108686 / LMG 22925 / RQ-24</strain>
    </source>
</reference>
<evidence type="ECO:0000313" key="3">
    <source>
        <dbReference type="Proteomes" id="UP000000379"/>
    </source>
</evidence>
<dbReference type="InterPro" id="IPR025669">
    <property type="entry name" value="AAA_dom"/>
</dbReference>
<dbReference type="CDD" id="cd02042">
    <property type="entry name" value="ParAB_family"/>
    <property type="match status" value="1"/>
</dbReference>
<dbReference type="FunFam" id="3.40.50.300:FF:000285">
    <property type="entry name" value="Sporulation initiation inhibitor Soj"/>
    <property type="match status" value="1"/>
</dbReference>
<protein>
    <submittedName>
        <fullName evidence="2">Cobyrinic acid ac-diamide synthase</fullName>
    </submittedName>
</protein>
<evidence type="ECO:0000313" key="2">
    <source>
        <dbReference type="EMBL" id="ADI16086.1"/>
    </source>
</evidence>
<dbReference type="PIRSF" id="PIRSF009320">
    <property type="entry name" value="Nuc_binding_HP_1000"/>
    <property type="match status" value="1"/>
</dbReference>
<keyword evidence="3" id="KW-1185">Reference proteome</keyword>
<dbReference type="Pfam" id="PF13614">
    <property type="entry name" value="AAA_31"/>
    <property type="match status" value="1"/>
</dbReference>
<gene>
    <name evidence="2" type="ordered locus">Trad_2992</name>
</gene>
<dbReference type="STRING" id="649638.Trad_2992"/>
<dbReference type="eggNOG" id="COG1192">
    <property type="taxonomic scope" value="Bacteria"/>
</dbReference>
<name>D7CWD6_TRURR</name>
<evidence type="ECO:0000259" key="1">
    <source>
        <dbReference type="Pfam" id="PF13614"/>
    </source>
</evidence>
<proteinExistence type="predicted"/>
<dbReference type="RefSeq" id="WP_013179445.1">
    <property type="nucleotide sequence ID" value="NC_014221.1"/>
</dbReference>
<dbReference type="OrthoDB" id="9815116at2"/>
<dbReference type="PANTHER" id="PTHR13696">
    <property type="entry name" value="P-LOOP CONTAINING NUCLEOSIDE TRIPHOSPHATE HYDROLASE"/>
    <property type="match status" value="1"/>
</dbReference>
<dbReference type="AlphaFoldDB" id="D7CWD6"/>
<dbReference type="Proteomes" id="UP000000379">
    <property type="component" value="Chromosome"/>
</dbReference>
<organism evidence="2 3">
    <name type="scientific">Truepera radiovictrix (strain DSM 17093 / CIP 108686 / LMG 22925 / RQ-24)</name>
    <dbReference type="NCBI Taxonomy" id="649638"/>
    <lineage>
        <taxon>Bacteria</taxon>
        <taxon>Thermotogati</taxon>
        <taxon>Deinococcota</taxon>
        <taxon>Deinococci</taxon>
        <taxon>Trueperales</taxon>
        <taxon>Trueperaceae</taxon>
        <taxon>Truepera</taxon>
    </lineage>
</organism>
<dbReference type="Gene3D" id="3.40.50.300">
    <property type="entry name" value="P-loop containing nucleotide triphosphate hydrolases"/>
    <property type="match status" value="1"/>
</dbReference>
<dbReference type="SUPFAM" id="SSF52540">
    <property type="entry name" value="P-loop containing nucleoside triphosphate hydrolases"/>
    <property type="match status" value="1"/>
</dbReference>
<accession>D7CWD6</accession>